<dbReference type="Proteomes" id="UP000013063">
    <property type="component" value="Unassembled WGS sequence"/>
</dbReference>
<dbReference type="PANTHER" id="PTHR38436:SF1">
    <property type="entry name" value="ESTER CYCLASE"/>
    <property type="match status" value="1"/>
</dbReference>
<dbReference type="PATRIC" id="fig|1292034.3.peg.1852"/>
<accession>R0EA04</accession>
<organism evidence="1 2">
    <name type="scientific">Caulobacter vibrioides OR37</name>
    <dbReference type="NCBI Taxonomy" id="1292034"/>
    <lineage>
        <taxon>Bacteria</taxon>
        <taxon>Pseudomonadati</taxon>
        <taxon>Pseudomonadota</taxon>
        <taxon>Alphaproteobacteria</taxon>
        <taxon>Caulobacterales</taxon>
        <taxon>Caulobacteraceae</taxon>
        <taxon>Caulobacter</taxon>
    </lineage>
</organism>
<dbReference type="InterPro" id="IPR009959">
    <property type="entry name" value="Cyclase_SnoaL-like"/>
</dbReference>
<dbReference type="STRING" id="1292034.OR37_01862"/>
<dbReference type="SUPFAM" id="SSF54427">
    <property type="entry name" value="NTF2-like"/>
    <property type="match status" value="1"/>
</dbReference>
<keyword evidence="2" id="KW-1185">Reference proteome</keyword>
<proteinExistence type="predicted"/>
<protein>
    <submittedName>
        <fullName evidence="1">Putative ester cyclase</fullName>
    </submittedName>
</protein>
<name>R0EA04_CAUVI</name>
<sequence>MGTMMTAADPAFAPSDEAVVRAFIDQAWNKGDYRHLPSQLAPVVTLHFHGKDIPLRVEDMIGFVERFRNAFADFNWQVDEAVSQGGTVAMRTTFSGTMTGSFDGHPPNGKQMRVSFQLFAHVRDGRIQELWEEYDVAGMRRQLGLEP</sequence>
<comment type="caution">
    <text evidence="1">The sequence shown here is derived from an EMBL/GenBank/DDBJ whole genome shotgun (WGS) entry which is preliminary data.</text>
</comment>
<reference evidence="1 2" key="1">
    <citation type="journal article" date="2013" name="Genome Announc.">
        <title>Draft Genome Sequence for Caulobacter sp. Strain OR37, a Bacterium Tolerant to Heavy Metals.</title>
        <authorList>
            <person name="Utturkar S.M."/>
            <person name="Bollmann A."/>
            <person name="Brzoska R.M."/>
            <person name="Klingeman D.M."/>
            <person name="Epstein S.E."/>
            <person name="Palumbo A.V."/>
            <person name="Brown S.D."/>
        </authorList>
    </citation>
    <scope>NUCLEOTIDE SEQUENCE [LARGE SCALE GENOMIC DNA]</scope>
    <source>
        <strain evidence="1 2">OR37</strain>
    </source>
</reference>
<dbReference type="PANTHER" id="PTHR38436">
    <property type="entry name" value="POLYKETIDE CYCLASE SNOAL-LIKE DOMAIN"/>
    <property type="match status" value="1"/>
</dbReference>
<dbReference type="GO" id="GO:0030638">
    <property type="term" value="P:polyketide metabolic process"/>
    <property type="evidence" value="ECO:0007669"/>
    <property type="project" value="InterPro"/>
</dbReference>
<evidence type="ECO:0000313" key="1">
    <source>
        <dbReference type="EMBL" id="ENZ82308.1"/>
    </source>
</evidence>
<dbReference type="Pfam" id="PF07366">
    <property type="entry name" value="SnoaL"/>
    <property type="match status" value="1"/>
</dbReference>
<dbReference type="EMBL" id="APMP01000008">
    <property type="protein sequence ID" value="ENZ82308.1"/>
    <property type="molecule type" value="Genomic_DNA"/>
</dbReference>
<evidence type="ECO:0000313" key="2">
    <source>
        <dbReference type="Proteomes" id="UP000013063"/>
    </source>
</evidence>
<dbReference type="AlphaFoldDB" id="R0EA04"/>
<dbReference type="InterPro" id="IPR032710">
    <property type="entry name" value="NTF2-like_dom_sf"/>
</dbReference>
<dbReference type="eggNOG" id="COG5485">
    <property type="taxonomic scope" value="Bacteria"/>
</dbReference>
<dbReference type="Gene3D" id="3.10.450.50">
    <property type="match status" value="1"/>
</dbReference>
<gene>
    <name evidence="1" type="ORF">OR37_01862</name>
</gene>